<dbReference type="Proteomes" id="UP000249402">
    <property type="component" value="Unassembled WGS sequence"/>
</dbReference>
<organism evidence="2 3">
    <name type="scientific">Aspergillus ibericus CBS 121593</name>
    <dbReference type="NCBI Taxonomy" id="1448316"/>
    <lineage>
        <taxon>Eukaryota</taxon>
        <taxon>Fungi</taxon>
        <taxon>Dikarya</taxon>
        <taxon>Ascomycota</taxon>
        <taxon>Pezizomycotina</taxon>
        <taxon>Eurotiomycetes</taxon>
        <taxon>Eurotiomycetidae</taxon>
        <taxon>Eurotiales</taxon>
        <taxon>Aspergillaceae</taxon>
        <taxon>Aspergillus</taxon>
        <taxon>Aspergillus subgen. Circumdati</taxon>
    </lineage>
</organism>
<evidence type="ECO:0000313" key="3">
    <source>
        <dbReference type="Proteomes" id="UP000249402"/>
    </source>
</evidence>
<evidence type="ECO:0000256" key="1">
    <source>
        <dbReference type="SAM" id="MobiDB-lite"/>
    </source>
</evidence>
<reference evidence="2 3" key="1">
    <citation type="submission" date="2018-02" db="EMBL/GenBank/DDBJ databases">
        <title>The genomes of Aspergillus section Nigri reveals drivers in fungal speciation.</title>
        <authorList>
            <consortium name="DOE Joint Genome Institute"/>
            <person name="Vesth T.C."/>
            <person name="Nybo J."/>
            <person name="Theobald S."/>
            <person name="Brandl J."/>
            <person name="Frisvad J.C."/>
            <person name="Nielsen K.F."/>
            <person name="Lyhne E.K."/>
            <person name="Kogle M.E."/>
            <person name="Kuo A."/>
            <person name="Riley R."/>
            <person name="Clum A."/>
            <person name="Nolan M."/>
            <person name="Lipzen A."/>
            <person name="Salamov A."/>
            <person name="Henrissat B."/>
            <person name="Wiebenga A."/>
            <person name="De vries R.P."/>
            <person name="Grigoriev I.V."/>
            <person name="Mortensen U.H."/>
            <person name="Andersen M.R."/>
            <person name="Baker S.E."/>
        </authorList>
    </citation>
    <scope>NUCLEOTIDE SEQUENCE [LARGE SCALE GENOMIC DNA]</scope>
    <source>
        <strain evidence="2 3">CBS 121593</strain>
    </source>
</reference>
<dbReference type="VEuPathDB" id="FungiDB:BO80DRAFT_255191"/>
<proteinExistence type="predicted"/>
<dbReference type="RefSeq" id="XP_025578400.1">
    <property type="nucleotide sequence ID" value="XM_025714669.1"/>
</dbReference>
<dbReference type="GeneID" id="37219534"/>
<sequence>MKGKDEKGGGWKEKRRRGIPRARPVSGYGLVVLRSRDLRDSPRQRWVGSFPVILIGCFFCKGEIGPNDLWIYSGLESYAIDLEGAGNACLMRVRPWDSL</sequence>
<keyword evidence="3" id="KW-1185">Reference proteome</keyword>
<accession>A0A395H988</accession>
<name>A0A395H988_9EURO</name>
<evidence type="ECO:0000313" key="2">
    <source>
        <dbReference type="EMBL" id="RAL04073.1"/>
    </source>
</evidence>
<feature type="region of interest" description="Disordered" evidence="1">
    <location>
        <begin position="1"/>
        <end position="20"/>
    </location>
</feature>
<gene>
    <name evidence="2" type="ORF">BO80DRAFT_255191</name>
</gene>
<dbReference type="AlphaFoldDB" id="A0A395H988"/>
<dbReference type="EMBL" id="KZ824425">
    <property type="protein sequence ID" value="RAL04073.1"/>
    <property type="molecule type" value="Genomic_DNA"/>
</dbReference>
<feature type="compositionally biased region" description="Basic and acidic residues" evidence="1">
    <location>
        <begin position="1"/>
        <end position="12"/>
    </location>
</feature>
<protein>
    <submittedName>
        <fullName evidence="2">Uncharacterized protein</fullName>
    </submittedName>
</protein>